<proteinExistence type="predicted"/>
<dbReference type="VEuPathDB" id="FungiDB:HMPREF1544_10349"/>
<accession>S2JK83</accession>
<dbReference type="Proteomes" id="UP000014254">
    <property type="component" value="Unassembled WGS sequence"/>
</dbReference>
<name>S2JK83_MUCC1</name>
<evidence type="ECO:0000313" key="2">
    <source>
        <dbReference type="EMBL" id="EPB82913.1"/>
    </source>
</evidence>
<dbReference type="EMBL" id="KE124093">
    <property type="protein sequence ID" value="EPB82913.1"/>
    <property type="molecule type" value="Genomic_DNA"/>
</dbReference>
<dbReference type="SUPFAM" id="SSF50998">
    <property type="entry name" value="Quinoprotein alcohol dehydrogenase-like"/>
    <property type="match status" value="1"/>
</dbReference>
<dbReference type="InParanoid" id="S2JK83"/>
<dbReference type="OMA" id="RTHIHYE"/>
<dbReference type="AlphaFoldDB" id="S2JK83"/>
<gene>
    <name evidence="2" type="ORF">HMPREF1544_10349</name>
</gene>
<dbReference type="eggNOG" id="ENOG502REED">
    <property type="taxonomic scope" value="Eukaryota"/>
</dbReference>
<sequence length="567" mass="64863">MKWRVLVLLITGLAMIYLVSLLQDTPYPHPVIMQAFVPKRTRLNEPSQVILSQHDDYIYRTHIHYEAVLDANRGFVRGVDSVKVNVNGLVIQARKRKSDLLKEEPEEDWEVCFKHLLSGPITKVSQSPEDSNSVQFAVLYHILENDSVKHFVRVYYLASDNSSTTVSYEYKDILMPGNTIINAISLEQDSILFSRDPDLYRFRVVKLPDNFTMSPHSEKSSVITTTVGQTGDLVRAYHQPGGTESHANLLCKLYSSNIETYRVFTLDIHKTKNLFHTNVTISDGTTLKPTDKGTKKGKWIFRDHLNTHDSTFIDENLEYMAFVDGAHFHQERTLVNMPIPSISRSKDSKTMVVSLIRNDFQTLDFTDNLSALMNNEYERKYLYKTSDGEYLHEFYHAMQVPDSVEPSDTAFDATDIRGVQLNANGTLLAVWTKANSVYIYKRGSGDQIQKGRSDMGSIFDSKPYTGSPHHLEKPLEWILRMVITPTEGQIGSIAPIGATMFWSSQGSNYLSVGMRNSIVNTYLIDEMEEQKVVNFRSFMRDKWDLWMVMSMIVTIFVVNEYKTYPVA</sequence>
<protein>
    <recommendedName>
        <fullName evidence="4">Dipeptidylpeptidase IV N-terminal domain-containing protein</fullName>
    </recommendedName>
</protein>
<evidence type="ECO:0008006" key="4">
    <source>
        <dbReference type="Google" id="ProtNLM"/>
    </source>
</evidence>
<dbReference type="STRING" id="1220926.S2JK83"/>
<keyword evidence="3" id="KW-1185">Reference proteome</keyword>
<feature type="signal peptide" evidence="1">
    <location>
        <begin position="1"/>
        <end position="21"/>
    </location>
</feature>
<dbReference type="InterPro" id="IPR011047">
    <property type="entry name" value="Quinoprotein_ADH-like_sf"/>
</dbReference>
<evidence type="ECO:0000313" key="3">
    <source>
        <dbReference type="Proteomes" id="UP000014254"/>
    </source>
</evidence>
<dbReference type="OrthoDB" id="2153288at2759"/>
<feature type="chain" id="PRO_5004509155" description="Dipeptidylpeptidase IV N-terminal domain-containing protein" evidence="1">
    <location>
        <begin position="22"/>
        <end position="567"/>
    </location>
</feature>
<reference evidence="3" key="1">
    <citation type="submission" date="2013-05" db="EMBL/GenBank/DDBJ databases">
        <title>The Genome sequence of Mucor circinelloides f. circinelloides 1006PhL.</title>
        <authorList>
            <consortium name="The Broad Institute Genomics Platform"/>
            <person name="Cuomo C."/>
            <person name="Earl A."/>
            <person name="Findley K."/>
            <person name="Lee S.C."/>
            <person name="Walker B."/>
            <person name="Young S."/>
            <person name="Zeng Q."/>
            <person name="Gargeya S."/>
            <person name="Fitzgerald M."/>
            <person name="Haas B."/>
            <person name="Abouelleil A."/>
            <person name="Allen A.W."/>
            <person name="Alvarado L."/>
            <person name="Arachchi H.M."/>
            <person name="Berlin A.M."/>
            <person name="Chapman S.B."/>
            <person name="Gainer-Dewar J."/>
            <person name="Goldberg J."/>
            <person name="Griggs A."/>
            <person name="Gujja S."/>
            <person name="Hansen M."/>
            <person name="Howarth C."/>
            <person name="Imamovic A."/>
            <person name="Ireland A."/>
            <person name="Larimer J."/>
            <person name="McCowan C."/>
            <person name="Murphy C."/>
            <person name="Pearson M."/>
            <person name="Poon T.W."/>
            <person name="Priest M."/>
            <person name="Roberts A."/>
            <person name="Saif S."/>
            <person name="Shea T."/>
            <person name="Sisk P."/>
            <person name="Sykes S."/>
            <person name="Wortman J."/>
            <person name="Nusbaum C."/>
            <person name="Birren B."/>
        </authorList>
    </citation>
    <scope>NUCLEOTIDE SEQUENCE [LARGE SCALE GENOMIC DNA]</scope>
    <source>
        <strain evidence="3">1006PhL</strain>
    </source>
</reference>
<organism evidence="2 3">
    <name type="scientific">Mucor circinelloides f. circinelloides (strain 1006PhL)</name>
    <name type="common">Mucormycosis agent</name>
    <name type="synonym">Calyptromyces circinelloides</name>
    <dbReference type="NCBI Taxonomy" id="1220926"/>
    <lineage>
        <taxon>Eukaryota</taxon>
        <taxon>Fungi</taxon>
        <taxon>Fungi incertae sedis</taxon>
        <taxon>Mucoromycota</taxon>
        <taxon>Mucoromycotina</taxon>
        <taxon>Mucoromycetes</taxon>
        <taxon>Mucorales</taxon>
        <taxon>Mucorineae</taxon>
        <taxon>Mucoraceae</taxon>
        <taxon>Mucor</taxon>
    </lineage>
</organism>
<keyword evidence="1" id="KW-0732">Signal</keyword>
<evidence type="ECO:0000256" key="1">
    <source>
        <dbReference type="SAM" id="SignalP"/>
    </source>
</evidence>